<comment type="caution">
    <text evidence="2">The sequence shown here is derived from an EMBL/GenBank/DDBJ whole genome shotgun (WGS) entry which is preliminary data.</text>
</comment>
<evidence type="ECO:0000313" key="3">
    <source>
        <dbReference type="Proteomes" id="UP000016638"/>
    </source>
</evidence>
<dbReference type="STRING" id="1125712.HMPREF1316_1043"/>
<dbReference type="AlphaFoldDB" id="U2TC82"/>
<keyword evidence="1" id="KW-0472">Membrane</keyword>
<proteinExistence type="predicted"/>
<gene>
    <name evidence="2" type="ORF">HMPREF1316_1043</name>
</gene>
<evidence type="ECO:0000256" key="1">
    <source>
        <dbReference type="SAM" id="Phobius"/>
    </source>
</evidence>
<feature type="transmembrane region" description="Helical" evidence="1">
    <location>
        <begin position="247"/>
        <end position="268"/>
    </location>
</feature>
<dbReference type="PATRIC" id="fig|1125712.3.peg.93"/>
<keyword evidence="1" id="KW-0812">Transmembrane</keyword>
<evidence type="ECO:0008006" key="4">
    <source>
        <dbReference type="Google" id="ProtNLM"/>
    </source>
</evidence>
<evidence type="ECO:0000313" key="2">
    <source>
        <dbReference type="EMBL" id="ERL10664.1"/>
    </source>
</evidence>
<dbReference type="RefSeq" id="WP_021724988.1">
    <property type="nucleotide sequence ID" value="NZ_AWEZ01000006.1"/>
</dbReference>
<feature type="transmembrane region" description="Helical" evidence="1">
    <location>
        <begin position="19"/>
        <end position="38"/>
    </location>
</feature>
<keyword evidence="3" id="KW-1185">Reference proteome</keyword>
<reference evidence="2 3" key="1">
    <citation type="submission" date="2013-08" db="EMBL/GenBank/DDBJ databases">
        <authorList>
            <person name="Durkin A.S."/>
            <person name="Haft D.R."/>
            <person name="McCorrison J."/>
            <person name="Torralba M."/>
            <person name="Gillis M."/>
            <person name="Haft D.H."/>
            <person name="Methe B."/>
            <person name="Sutton G."/>
            <person name="Nelson K.E."/>
        </authorList>
    </citation>
    <scope>NUCLEOTIDE SEQUENCE [LARGE SCALE GENOMIC DNA]</scope>
    <source>
        <strain evidence="2 3">F0195</strain>
    </source>
</reference>
<keyword evidence="1" id="KW-1133">Transmembrane helix</keyword>
<sequence length="354" mass="38098">MIGEVIGGASLALRRWRELVGTTLIFSLVCLAMSLVLGDVITQVEVLRGGEAIRRERAVAFAPFYPIESVSMTSPRLLGMLSEKIEKGEAYSSVLYNLGLDSPEDFVAPTILVAGGRVGGLFPDLGLTPTAPGAFVGADVTPTSSVRLGSKQIPIVGKLRRGAVWFDPSAAGIELDDHQVLQVTPEEFSELDVYAKEELVLRAVFLDASDDFIAEYIAEAAKGGLYLVPQRIAIEQPQRFASLMVRASLYVISMAAFLLLELLSFGATTREILERERRGFTIRRMCGATRLALTVRLASFLAMIVLALPVPMCLVLMLVGGPASAGALAALVSLLPTYAVLLLTFLRRVSPGKE</sequence>
<name>U2TC82_9ACTN</name>
<protein>
    <recommendedName>
        <fullName evidence="4">MacB-like periplasmic core domain protein</fullName>
    </recommendedName>
</protein>
<accession>U2TC82</accession>
<organism evidence="2 3">
    <name type="scientific">Olsenella profusa F0195</name>
    <dbReference type="NCBI Taxonomy" id="1125712"/>
    <lineage>
        <taxon>Bacteria</taxon>
        <taxon>Bacillati</taxon>
        <taxon>Actinomycetota</taxon>
        <taxon>Coriobacteriia</taxon>
        <taxon>Coriobacteriales</taxon>
        <taxon>Atopobiaceae</taxon>
        <taxon>Olsenella</taxon>
    </lineage>
</organism>
<dbReference type="Proteomes" id="UP000016638">
    <property type="component" value="Unassembled WGS sequence"/>
</dbReference>
<dbReference type="EMBL" id="AWEZ01000006">
    <property type="protein sequence ID" value="ERL10664.1"/>
    <property type="molecule type" value="Genomic_DNA"/>
</dbReference>
<feature type="transmembrane region" description="Helical" evidence="1">
    <location>
        <begin position="293"/>
        <end position="319"/>
    </location>
</feature>
<feature type="transmembrane region" description="Helical" evidence="1">
    <location>
        <begin position="325"/>
        <end position="346"/>
    </location>
</feature>
<dbReference type="eggNOG" id="ENOG502ZKEG">
    <property type="taxonomic scope" value="Bacteria"/>
</dbReference>
<dbReference type="OrthoDB" id="5179451at2"/>